<feature type="transmembrane region" description="Helical" evidence="6">
    <location>
        <begin position="165"/>
        <end position="187"/>
    </location>
</feature>
<evidence type="ECO:0000256" key="6">
    <source>
        <dbReference type="SAM" id="Phobius"/>
    </source>
</evidence>
<evidence type="ECO:0000256" key="1">
    <source>
        <dbReference type="ARBA" id="ARBA00004141"/>
    </source>
</evidence>
<keyword evidence="3 6" id="KW-0812">Transmembrane</keyword>
<dbReference type="OrthoDB" id="5651790at2"/>
<protein>
    <submittedName>
        <fullName evidence="7">Lysoplasmalogenase</fullName>
    </submittedName>
</protein>
<name>A0A2K1DVX3_9FLAO</name>
<evidence type="ECO:0000313" key="8">
    <source>
        <dbReference type="Proteomes" id="UP000236641"/>
    </source>
</evidence>
<feature type="transmembrane region" description="Helical" evidence="6">
    <location>
        <begin position="7"/>
        <end position="23"/>
    </location>
</feature>
<dbReference type="InterPro" id="IPR012506">
    <property type="entry name" value="TMEM86B-like"/>
</dbReference>
<proteinExistence type="inferred from homology"/>
<feature type="transmembrane region" description="Helical" evidence="6">
    <location>
        <begin position="84"/>
        <end position="102"/>
    </location>
</feature>
<keyword evidence="8" id="KW-1185">Reference proteome</keyword>
<comment type="subcellular location">
    <subcellularLocation>
        <location evidence="1">Membrane</location>
        <topology evidence="1">Multi-pass membrane protein</topology>
    </subcellularLocation>
</comment>
<dbReference type="PANTHER" id="PTHR31885">
    <property type="entry name" value="GH04784P"/>
    <property type="match status" value="1"/>
</dbReference>
<gene>
    <name evidence="7" type="ORF">C1T31_12765</name>
</gene>
<accession>A0A2K1DVX3</accession>
<dbReference type="RefSeq" id="WP_103052902.1">
    <property type="nucleotide sequence ID" value="NZ_POWF01000010.1"/>
</dbReference>
<organism evidence="7 8">
    <name type="scientific">Hanstruepera neustonica</name>
    <dbReference type="NCBI Taxonomy" id="1445657"/>
    <lineage>
        <taxon>Bacteria</taxon>
        <taxon>Pseudomonadati</taxon>
        <taxon>Bacteroidota</taxon>
        <taxon>Flavobacteriia</taxon>
        <taxon>Flavobacteriales</taxon>
        <taxon>Flavobacteriaceae</taxon>
        <taxon>Hanstruepera</taxon>
    </lineage>
</organism>
<feature type="transmembrane region" description="Helical" evidence="6">
    <location>
        <begin position="60"/>
        <end position="78"/>
    </location>
</feature>
<keyword evidence="4 6" id="KW-1133">Transmembrane helix</keyword>
<dbReference type="GO" id="GO:0016020">
    <property type="term" value="C:membrane"/>
    <property type="evidence" value="ECO:0007669"/>
    <property type="project" value="UniProtKB-SubCell"/>
</dbReference>
<evidence type="ECO:0000256" key="2">
    <source>
        <dbReference type="ARBA" id="ARBA00007375"/>
    </source>
</evidence>
<dbReference type="EMBL" id="POWF01000010">
    <property type="protein sequence ID" value="PNQ72191.1"/>
    <property type="molecule type" value="Genomic_DNA"/>
</dbReference>
<comment type="caution">
    <text evidence="7">The sequence shown here is derived from an EMBL/GenBank/DDBJ whole genome shotgun (WGS) entry which is preliminary data.</text>
</comment>
<dbReference type="PANTHER" id="PTHR31885:SF6">
    <property type="entry name" value="GH04784P"/>
    <property type="match status" value="1"/>
</dbReference>
<dbReference type="Pfam" id="PF07947">
    <property type="entry name" value="YhhN"/>
    <property type="match status" value="1"/>
</dbReference>
<dbReference type="Proteomes" id="UP000236641">
    <property type="component" value="Unassembled WGS sequence"/>
</dbReference>
<evidence type="ECO:0000256" key="5">
    <source>
        <dbReference type="ARBA" id="ARBA00023136"/>
    </source>
</evidence>
<dbReference type="AlphaFoldDB" id="A0A2K1DVX3"/>
<feature type="transmembrane region" description="Helical" evidence="6">
    <location>
        <begin position="137"/>
        <end position="158"/>
    </location>
</feature>
<comment type="similarity">
    <text evidence="2">Belongs to the TMEM86 family.</text>
</comment>
<dbReference type="GO" id="GO:0016787">
    <property type="term" value="F:hydrolase activity"/>
    <property type="evidence" value="ECO:0007669"/>
    <property type="project" value="TreeGrafter"/>
</dbReference>
<keyword evidence="5 6" id="KW-0472">Membrane</keyword>
<evidence type="ECO:0000313" key="7">
    <source>
        <dbReference type="EMBL" id="PNQ72191.1"/>
    </source>
</evidence>
<feature type="transmembrane region" description="Helical" evidence="6">
    <location>
        <begin position="199"/>
        <end position="217"/>
    </location>
</feature>
<feature type="transmembrane region" description="Helical" evidence="6">
    <location>
        <begin position="114"/>
        <end position="131"/>
    </location>
</feature>
<sequence>MLTKSERLFAILFCLVLIFEMYTAMEAPILHYFAKPAILISLISFYVFQSQHIEAHIRKLTLGALVFSLLGDILLMFVDQSPHFFTAGLVSFLTAHVLYILVFLKARNRAKNPWLFLTILIVYGSSLFYVLKDHLGVMLLPVFFYMLVILTMATSAFLRKGSVRVLSYNLVLTGAILFLISDSLLAVNKFYEPLAYSNISIMFTYAFAQLFIVFGLLKQQ</sequence>
<evidence type="ECO:0000256" key="4">
    <source>
        <dbReference type="ARBA" id="ARBA00022989"/>
    </source>
</evidence>
<reference evidence="7 8" key="1">
    <citation type="submission" date="2018-01" db="EMBL/GenBank/DDBJ databases">
        <title>The draft genome of Hanstruepera neustonica JCM19743.</title>
        <authorList>
            <person name="He R.-H."/>
            <person name="Du Z.-J."/>
        </authorList>
    </citation>
    <scope>NUCLEOTIDE SEQUENCE [LARGE SCALE GENOMIC DNA]</scope>
    <source>
        <strain evidence="7 8">JCM19743</strain>
    </source>
</reference>
<feature type="transmembrane region" description="Helical" evidence="6">
    <location>
        <begin position="29"/>
        <end position="48"/>
    </location>
</feature>
<evidence type="ECO:0000256" key="3">
    <source>
        <dbReference type="ARBA" id="ARBA00022692"/>
    </source>
</evidence>